<dbReference type="AlphaFoldDB" id="A0A8S2FQ06"/>
<evidence type="ECO:0000313" key="2">
    <source>
        <dbReference type="EMBL" id="CAF1525231.1"/>
    </source>
</evidence>
<evidence type="ECO:0000313" key="3">
    <source>
        <dbReference type="EMBL" id="CAF4311966.1"/>
    </source>
</evidence>
<keyword evidence="1" id="KW-0732">Signal</keyword>
<dbReference type="EMBL" id="CAJOBA010058930">
    <property type="protein sequence ID" value="CAF4311966.1"/>
    <property type="molecule type" value="Genomic_DNA"/>
</dbReference>
<gene>
    <name evidence="2" type="ORF">OVA965_LOCUS37979</name>
    <name evidence="3" type="ORF">TMI583_LOCUS39112</name>
</gene>
<comment type="caution">
    <text evidence="2">The sequence shown here is derived from an EMBL/GenBank/DDBJ whole genome shotgun (WGS) entry which is preliminary data.</text>
</comment>
<feature type="chain" id="PRO_5036434566" evidence="1">
    <location>
        <begin position="19"/>
        <end position="277"/>
    </location>
</feature>
<dbReference type="EMBL" id="CAJNOK010036764">
    <property type="protein sequence ID" value="CAF1525231.1"/>
    <property type="molecule type" value="Genomic_DNA"/>
</dbReference>
<evidence type="ECO:0000256" key="1">
    <source>
        <dbReference type="SAM" id="SignalP"/>
    </source>
</evidence>
<organism evidence="2 4">
    <name type="scientific">Didymodactylos carnosus</name>
    <dbReference type="NCBI Taxonomy" id="1234261"/>
    <lineage>
        <taxon>Eukaryota</taxon>
        <taxon>Metazoa</taxon>
        <taxon>Spiralia</taxon>
        <taxon>Gnathifera</taxon>
        <taxon>Rotifera</taxon>
        <taxon>Eurotatoria</taxon>
        <taxon>Bdelloidea</taxon>
        <taxon>Philodinida</taxon>
        <taxon>Philodinidae</taxon>
        <taxon>Didymodactylos</taxon>
    </lineage>
</organism>
<dbReference type="Proteomes" id="UP000682733">
    <property type="component" value="Unassembled WGS sequence"/>
</dbReference>
<protein>
    <submittedName>
        <fullName evidence="2">Uncharacterized protein</fullName>
    </submittedName>
</protein>
<name>A0A8S2FQ06_9BILA</name>
<reference evidence="2" key="1">
    <citation type="submission" date="2021-02" db="EMBL/GenBank/DDBJ databases">
        <authorList>
            <person name="Nowell W R."/>
        </authorList>
    </citation>
    <scope>NUCLEOTIDE SEQUENCE</scope>
</reference>
<evidence type="ECO:0000313" key="4">
    <source>
        <dbReference type="Proteomes" id="UP000677228"/>
    </source>
</evidence>
<feature type="signal peptide" evidence="1">
    <location>
        <begin position="1"/>
        <end position="18"/>
    </location>
</feature>
<dbReference type="Proteomes" id="UP000677228">
    <property type="component" value="Unassembled WGS sequence"/>
</dbReference>
<proteinExistence type="predicted"/>
<accession>A0A8S2FQ06</accession>
<sequence>MKLILFFIIYFHVYTINSTDLTNLTPGQAVLWLESFPVIRQTFVEIFQFGEQFEIPLQGGPIIVNRRNLFKQTIYGVVQSFVYKNEQNPRYPIIYDLCHGTIDVVRAYHNIAGTYLYTTSTESNALSIIIVSITNSVEWYKYHETGRIEQYQFNPLTVTEITNNTNLKLVFEITFHFNSESDIIILNEKVNNIINKVNVTISDDTQFPFLKTKNLKCRKHQQYVYNEIRQMVLACITDVIFTCPNQCWVYNKKLDIRVIMDSYVVASERTISFVIIP</sequence>